<dbReference type="RefSeq" id="WP_270161754.1">
    <property type="nucleotide sequence ID" value="NZ_CP089391.1"/>
</dbReference>
<feature type="transmembrane region" description="Helical" evidence="1">
    <location>
        <begin position="115"/>
        <end position="135"/>
    </location>
</feature>
<sequence length="696" mass="76841">MGQEQSTFRGRWPAWLVIVLLAFISLALFQGHNARYPYYALDDMDELTALDVLLIRGGVLPDHITHPTAGMYVLLTLTHRIGYLLDFVHLRDFRFVDIWANPLLGTAELIDFLRAHLPFLAVGSSLLLALAVAWAAGAGPWIVVPIFLCIAVSRALAFHTLIFRTDSFALFYAAVAAAFAVSAVRQRGHTAIALAAAAGIAAGFAFTSKLTIVPTIALAPALVLFMLVRRDQAFTRSFDVSRRFNRSVSVVAVAVYVLLLMLALLPMPSTFIHTRVSFHNYLLCAAAFAAIAGPGIVTRILPERSVLYRFFSFANLMALGFTLSFLALWFVMMSPESGIRFVAALAKVCFLGVIDPALAPGYAGFWEQVVSSPALLLPPVLLFAVLGFWSPRLASLREVGVLALIGLFDVVSILWFDRMIIHQDAIFTEPLVLAHFGLMLALIHQRGGLAARGLATLCVVVLLARGVAQAEIPALTNVIYAGYFKESRQILTPYQTGNQQQIQDAFGRLLVKDNATGHVVSPHARELVYAQAADYRTIASRVSYVVPNLGRIEWSRIGVLGEGLKPFGQTRRELWFTSVPPELEGATVYIPPDRGERPDATWLERALRYSGLYDHETNAWLRRRTEVIRPRSDMSVLVFVPADRRQAFALPETAPIVGMADRPYVGVPVPVNPPDDLLRRLKAEPDRFIVIARRYG</sequence>
<feature type="transmembrane region" description="Helical" evidence="1">
    <location>
        <begin position="395"/>
        <end position="416"/>
    </location>
</feature>
<evidence type="ECO:0000256" key="1">
    <source>
        <dbReference type="SAM" id="Phobius"/>
    </source>
</evidence>
<reference evidence="2" key="1">
    <citation type="submission" date="2021-12" db="EMBL/GenBank/DDBJ databases">
        <title>Bradyrhizobium xenonodulans sp. nov.</title>
        <authorList>
            <person name="Claassens R."/>
            <person name="Venter S.N."/>
            <person name="Beukes C.W."/>
            <person name="Stepkowski T."/>
            <person name="Steenkamp E.T."/>
        </authorList>
    </citation>
    <scope>NUCLEOTIDE SEQUENCE</scope>
    <source>
        <strain evidence="2">14AB</strain>
    </source>
</reference>
<feature type="transmembrane region" description="Helical" evidence="1">
    <location>
        <begin position="168"/>
        <end position="184"/>
    </location>
</feature>
<accession>A0ABY7MDS5</accession>
<evidence type="ECO:0008006" key="4">
    <source>
        <dbReference type="Google" id="ProtNLM"/>
    </source>
</evidence>
<protein>
    <recommendedName>
        <fullName evidence="4">Glycosyltransferase RgtA/B/C/D-like domain-containing protein</fullName>
    </recommendedName>
</protein>
<name>A0ABY7MDS5_9BRAD</name>
<proteinExistence type="predicted"/>
<feature type="transmembrane region" description="Helical" evidence="1">
    <location>
        <begin position="338"/>
        <end position="358"/>
    </location>
</feature>
<feature type="transmembrane region" description="Helical" evidence="1">
    <location>
        <begin position="142"/>
        <end position="162"/>
    </location>
</feature>
<keyword evidence="1" id="KW-0472">Membrane</keyword>
<feature type="transmembrane region" description="Helical" evidence="1">
    <location>
        <begin position="310"/>
        <end position="332"/>
    </location>
</feature>
<feature type="transmembrane region" description="Helical" evidence="1">
    <location>
        <begin position="12"/>
        <end position="29"/>
    </location>
</feature>
<feature type="transmembrane region" description="Helical" evidence="1">
    <location>
        <begin position="212"/>
        <end position="228"/>
    </location>
</feature>
<gene>
    <name evidence="2" type="ORF">I3J27_26035</name>
</gene>
<keyword evidence="1" id="KW-1133">Transmembrane helix</keyword>
<dbReference type="Proteomes" id="UP001179614">
    <property type="component" value="Chromosome"/>
</dbReference>
<organism evidence="2 3">
    <name type="scientific">Bradyrhizobium xenonodulans</name>
    <dbReference type="NCBI Taxonomy" id="2736875"/>
    <lineage>
        <taxon>Bacteria</taxon>
        <taxon>Pseudomonadati</taxon>
        <taxon>Pseudomonadota</taxon>
        <taxon>Alphaproteobacteria</taxon>
        <taxon>Hyphomicrobiales</taxon>
        <taxon>Nitrobacteraceae</taxon>
        <taxon>Bradyrhizobium</taxon>
    </lineage>
</organism>
<evidence type="ECO:0000313" key="3">
    <source>
        <dbReference type="Proteomes" id="UP001179614"/>
    </source>
</evidence>
<keyword evidence="1" id="KW-0812">Transmembrane</keyword>
<evidence type="ECO:0000313" key="2">
    <source>
        <dbReference type="EMBL" id="WBL76474.1"/>
    </source>
</evidence>
<feature type="transmembrane region" description="Helical" evidence="1">
    <location>
        <begin position="425"/>
        <end position="443"/>
    </location>
</feature>
<feature type="transmembrane region" description="Helical" evidence="1">
    <location>
        <begin position="370"/>
        <end position="389"/>
    </location>
</feature>
<feature type="transmembrane region" description="Helical" evidence="1">
    <location>
        <begin position="278"/>
        <end position="298"/>
    </location>
</feature>
<feature type="transmembrane region" description="Helical" evidence="1">
    <location>
        <begin position="248"/>
        <end position="266"/>
    </location>
</feature>
<keyword evidence="3" id="KW-1185">Reference proteome</keyword>
<feature type="transmembrane region" description="Helical" evidence="1">
    <location>
        <begin position="191"/>
        <end position="206"/>
    </location>
</feature>
<dbReference type="EMBL" id="CP089391">
    <property type="protein sequence ID" value="WBL76474.1"/>
    <property type="molecule type" value="Genomic_DNA"/>
</dbReference>